<evidence type="ECO:0000313" key="1">
    <source>
        <dbReference type="EMBL" id="EAN33377.1"/>
    </source>
</evidence>
<evidence type="ECO:0000313" key="2">
    <source>
        <dbReference type="Proteomes" id="UP000001949"/>
    </source>
</evidence>
<sequence>MSIENEFLDLFDSEVIKLTPVTLDIDTENSSDQFTLSIGPPGRLYTCLKGYLINKILLNDTTIWETNEKSKYVIHVFVHEINGTIAWIELIKNHGFVYVLYNLNYFDETNKITIDFSKREDEFQEDYMVFGSDFDLYYLERNGEVIKYTNLCDKRYIARRVKPINKIIDFPSIIPCDNESISNSEVQDMANLKISEVQDMANLKISEVQDMANLKNSEKVVIWKAEKESECAWAVSVCIRSIKERYFAILHKNTSYSLYQWNNSSDKWENKTEAKFNLADYKFYFHYEKYARDIEDLLESCQTTLVGMEYHVLLNFHRKYKDVYGRDLANAIVFDTVNKTLRIDFQNNKSVSLDVKNTNIKLIYNYQPIKKKPRFSMANDSYHKNIPITKHRSCLSLCPIFEDSLL</sequence>
<organism evidence="1 2">
    <name type="scientific">Theileria parva</name>
    <name type="common">East coast fever infection agent</name>
    <dbReference type="NCBI Taxonomy" id="5875"/>
    <lineage>
        <taxon>Eukaryota</taxon>
        <taxon>Sar</taxon>
        <taxon>Alveolata</taxon>
        <taxon>Apicomplexa</taxon>
        <taxon>Aconoidasida</taxon>
        <taxon>Piroplasmida</taxon>
        <taxon>Theileriidae</taxon>
        <taxon>Theileria</taxon>
    </lineage>
</organism>
<dbReference type="InParanoid" id="Q4N9I1"/>
<dbReference type="GeneID" id="3502512"/>
<dbReference type="Proteomes" id="UP000001949">
    <property type="component" value="Unassembled WGS sequence"/>
</dbReference>
<dbReference type="InterPro" id="IPR007480">
    <property type="entry name" value="DUF529"/>
</dbReference>
<proteinExistence type="predicted"/>
<gene>
    <name evidence="1" type="ordered locus">TP01_0133</name>
</gene>
<keyword evidence="2" id="KW-1185">Reference proteome</keyword>
<dbReference type="KEGG" id="tpv:TP01_0133"/>
<dbReference type="RefSeq" id="XP_765660.1">
    <property type="nucleotide sequence ID" value="XM_760567.1"/>
</dbReference>
<reference evidence="1 2" key="1">
    <citation type="journal article" date="2005" name="Science">
        <title>Genome sequence of Theileria parva, a bovine pathogen that transforms lymphocytes.</title>
        <authorList>
            <person name="Gardner M.J."/>
            <person name="Bishop R."/>
            <person name="Shah T."/>
            <person name="de Villiers E.P."/>
            <person name="Carlton J.M."/>
            <person name="Hall N."/>
            <person name="Ren Q."/>
            <person name="Paulsen I.T."/>
            <person name="Pain A."/>
            <person name="Berriman M."/>
            <person name="Wilson R.J.M."/>
            <person name="Sato S."/>
            <person name="Ralph S.A."/>
            <person name="Mann D.J."/>
            <person name="Xiong Z."/>
            <person name="Shallom S.J."/>
            <person name="Weidman J."/>
            <person name="Jiang L."/>
            <person name="Lynn J."/>
            <person name="Weaver B."/>
            <person name="Shoaibi A."/>
            <person name="Domingo A.R."/>
            <person name="Wasawo D."/>
            <person name="Crabtree J."/>
            <person name="Wortman J.R."/>
            <person name="Haas B."/>
            <person name="Angiuoli S.V."/>
            <person name="Creasy T.H."/>
            <person name="Lu C."/>
            <person name="Suh B."/>
            <person name="Silva J.C."/>
            <person name="Utterback T.R."/>
            <person name="Feldblyum T.V."/>
            <person name="Pertea M."/>
            <person name="Allen J."/>
            <person name="Nierman W.C."/>
            <person name="Taracha E.L.N."/>
            <person name="Salzberg S.L."/>
            <person name="White O.R."/>
            <person name="Fitzhugh H.A."/>
            <person name="Morzaria S."/>
            <person name="Venter J.C."/>
            <person name="Fraser C.M."/>
            <person name="Nene V."/>
        </authorList>
    </citation>
    <scope>NUCLEOTIDE SEQUENCE [LARGE SCALE GENOMIC DNA]</scope>
    <source>
        <strain evidence="1 2">Muguga</strain>
    </source>
</reference>
<dbReference type="AlphaFoldDB" id="Q4N9I1"/>
<accession>Q4N9I1</accession>
<dbReference type="EMBL" id="AAGK01000001">
    <property type="protein sequence ID" value="EAN33377.1"/>
    <property type="molecule type" value="Genomic_DNA"/>
</dbReference>
<protein>
    <submittedName>
        <fullName evidence="1">Uncharacterized protein</fullName>
    </submittedName>
</protein>
<dbReference type="Pfam" id="PF04385">
    <property type="entry name" value="FAINT"/>
    <property type="match status" value="1"/>
</dbReference>
<comment type="caution">
    <text evidence="1">The sequence shown here is derived from an EMBL/GenBank/DDBJ whole genome shotgun (WGS) entry which is preliminary data.</text>
</comment>
<name>Q4N9I1_THEPA</name>
<dbReference type="VEuPathDB" id="PiroplasmaDB:TpMuguga_01g00133"/>